<keyword evidence="4" id="KW-0378">Hydrolase</keyword>
<gene>
    <name evidence="6" type="primary">RvY_13338-1</name>
    <name evidence="6" type="synonym">RvY_13338.1</name>
    <name evidence="6" type="ORF">RvY_13338</name>
</gene>
<dbReference type="Proteomes" id="UP000186922">
    <property type="component" value="Unassembled WGS sequence"/>
</dbReference>
<dbReference type="GO" id="GO:0005829">
    <property type="term" value="C:cytosol"/>
    <property type="evidence" value="ECO:0007669"/>
    <property type="project" value="InterPro"/>
</dbReference>
<comment type="caution">
    <text evidence="6">The sequence shown here is derived from an EMBL/GenBank/DDBJ whole genome shotgun (WGS) entry which is preliminary data.</text>
</comment>
<dbReference type="OrthoDB" id="407146at2759"/>
<sequence>MLLRASTFVSCASSSFFPEPTVWSVDDGSEARMGDIRAENGIERQTSRSAKPCVLVTGFGPFGEHSINASWEAVQQLKTINDLTEQVDLIIHEIPVAYSAVTTIVPELWKKYDPDLVIHCGVSSLLAWKSAIQIERHAHSHGYHRPDVECQIPEGGRYCSDEEERCLSTNVCVDKCHTWTTNSARSYTNYCNVPVCQLSTDAGRYLCEFIYYTSLRINPNATLFIHVPPLYKPFSAHDIAMAIKTVILKVVLPETAEERMQSEKLMTEIGGSVFQSIDEAVDQTDLDLVRF</sequence>
<dbReference type="InterPro" id="IPR036440">
    <property type="entry name" value="Peptidase_C15-like_sf"/>
</dbReference>
<dbReference type="Pfam" id="PF01470">
    <property type="entry name" value="Peptidase_C15"/>
    <property type="match status" value="1"/>
</dbReference>
<evidence type="ECO:0000256" key="3">
    <source>
        <dbReference type="ARBA" id="ARBA00022670"/>
    </source>
</evidence>
<dbReference type="CDD" id="cd00501">
    <property type="entry name" value="Peptidase_C15"/>
    <property type="match status" value="1"/>
</dbReference>
<dbReference type="SUPFAM" id="SSF53182">
    <property type="entry name" value="Pyrrolidone carboxyl peptidase (pyroglutamate aminopeptidase)"/>
    <property type="match status" value="1"/>
</dbReference>
<keyword evidence="2" id="KW-0963">Cytoplasm</keyword>
<dbReference type="InterPro" id="IPR016125">
    <property type="entry name" value="Peptidase_C15-like"/>
</dbReference>
<proteinExistence type="inferred from homology"/>
<dbReference type="EMBL" id="BDGG01000008">
    <property type="protein sequence ID" value="GAV02820.1"/>
    <property type="molecule type" value="Genomic_DNA"/>
</dbReference>
<evidence type="ECO:0000256" key="4">
    <source>
        <dbReference type="ARBA" id="ARBA00022801"/>
    </source>
</evidence>
<evidence type="ECO:0000256" key="5">
    <source>
        <dbReference type="ARBA" id="ARBA00022807"/>
    </source>
</evidence>
<organism evidence="6 7">
    <name type="scientific">Ramazzottius varieornatus</name>
    <name type="common">Water bear</name>
    <name type="synonym">Tardigrade</name>
    <dbReference type="NCBI Taxonomy" id="947166"/>
    <lineage>
        <taxon>Eukaryota</taxon>
        <taxon>Metazoa</taxon>
        <taxon>Ecdysozoa</taxon>
        <taxon>Tardigrada</taxon>
        <taxon>Eutardigrada</taxon>
        <taxon>Parachela</taxon>
        <taxon>Hypsibioidea</taxon>
        <taxon>Ramazzottiidae</taxon>
        <taxon>Ramazzottius</taxon>
    </lineage>
</organism>
<dbReference type="InterPro" id="IPR000816">
    <property type="entry name" value="Peptidase_C15"/>
</dbReference>
<evidence type="ECO:0000256" key="1">
    <source>
        <dbReference type="ARBA" id="ARBA00006641"/>
    </source>
</evidence>
<dbReference type="AlphaFoldDB" id="A0A1D1VMH9"/>
<name>A0A1D1VMH9_RAMVA</name>
<evidence type="ECO:0008006" key="8">
    <source>
        <dbReference type="Google" id="ProtNLM"/>
    </source>
</evidence>
<accession>A0A1D1VMH9</accession>
<comment type="similarity">
    <text evidence="1">Belongs to the peptidase C15 family.</text>
</comment>
<evidence type="ECO:0000313" key="7">
    <source>
        <dbReference type="Proteomes" id="UP000186922"/>
    </source>
</evidence>
<reference evidence="6 7" key="1">
    <citation type="journal article" date="2016" name="Nat. Commun.">
        <title>Extremotolerant tardigrade genome and improved radiotolerance of human cultured cells by tardigrade-unique protein.</title>
        <authorList>
            <person name="Hashimoto T."/>
            <person name="Horikawa D.D."/>
            <person name="Saito Y."/>
            <person name="Kuwahara H."/>
            <person name="Kozuka-Hata H."/>
            <person name="Shin-I T."/>
            <person name="Minakuchi Y."/>
            <person name="Ohishi K."/>
            <person name="Motoyama A."/>
            <person name="Aizu T."/>
            <person name="Enomoto A."/>
            <person name="Kondo K."/>
            <person name="Tanaka S."/>
            <person name="Hara Y."/>
            <person name="Koshikawa S."/>
            <person name="Sagara H."/>
            <person name="Miura T."/>
            <person name="Yokobori S."/>
            <person name="Miyagawa K."/>
            <person name="Suzuki Y."/>
            <person name="Kubo T."/>
            <person name="Oyama M."/>
            <person name="Kohara Y."/>
            <person name="Fujiyama A."/>
            <person name="Arakawa K."/>
            <person name="Katayama T."/>
            <person name="Toyoda A."/>
            <person name="Kunieda T."/>
        </authorList>
    </citation>
    <scope>NUCLEOTIDE SEQUENCE [LARGE SCALE GENOMIC DNA]</scope>
    <source>
        <strain evidence="6 7">YOKOZUNA-1</strain>
    </source>
</reference>
<dbReference type="PRINTS" id="PR00706">
    <property type="entry name" value="PYROGLUPTASE"/>
</dbReference>
<evidence type="ECO:0000256" key="2">
    <source>
        <dbReference type="ARBA" id="ARBA00022490"/>
    </source>
</evidence>
<dbReference type="GO" id="GO:0016920">
    <property type="term" value="F:pyroglutamyl-peptidase activity"/>
    <property type="evidence" value="ECO:0007669"/>
    <property type="project" value="InterPro"/>
</dbReference>
<keyword evidence="5" id="KW-0788">Thiol protease</keyword>
<evidence type="ECO:0000313" key="6">
    <source>
        <dbReference type="EMBL" id="GAV02820.1"/>
    </source>
</evidence>
<dbReference type="GO" id="GO:0006508">
    <property type="term" value="P:proteolysis"/>
    <property type="evidence" value="ECO:0007669"/>
    <property type="project" value="UniProtKB-KW"/>
</dbReference>
<dbReference type="PANTHER" id="PTHR23402:SF1">
    <property type="entry name" value="PYROGLUTAMYL-PEPTIDASE I"/>
    <property type="match status" value="1"/>
</dbReference>
<keyword evidence="7" id="KW-1185">Reference proteome</keyword>
<dbReference type="Gene3D" id="3.40.630.20">
    <property type="entry name" value="Peptidase C15, pyroglutamyl peptidase I-like"/>
    <property type="match status" value="1"/>
</dbReference>
<keyword evidence="3" id="KW-0645">Protease</keyword>
<protein>
    <recommendedName>
        <fullName evidence="8">Pyroglutamyl-peptidase I</fullName>
    </recommendedName>
</protein>
<dbReference type="PANTHER" id="PTHR23402">
    <property type="entry name" value="PROTEASE FAMILY C15 PYROGLUTAMYL-PEPTIDASE I-RELATED"/>
    <property type="match status" value="1"/>
</dbReference>